<dbReference type="EMBL" id="DTCA01000135">
    <property type="protein sequence ID" value="HGM07636.1"/>
    <property type="molecule type" value="Genomic_DNA"/>
</dbReference>
<keyword evidence="1" id="KW-1133">Transmembrane helix</keyword>
<protein>
    <submittedName>
        <fullName evidence="2">Uncharacterized protein</fullName>
    </submittedName>
</protein>
<accession>A0A7C4H583</accession>
<keyword evidence="1" id="KW-0812">Transmembrane</keyword>
<sequence>MGVEEVVQIFSSIANKLSGMTTGTAYTLAWIGIILIAIVVMYYLIVALVKVSKAFLNMRVKYLGIFVLLLGLALITIAVLI</sequence>
<evidence type="ECO:0000313" key="2">
    <source>
        <dbReference type="EMBL" id="HGM07636.1"/>
    </source>
</evidence>
<feature type="transmembrane region" description="Helical" evidence="1">
    <location>
        <begin position="60"/>
        <end position="80"/>
    </location>
</feature>
<proteinExistence type="predicted"/>
<dbReference type="AlphaFoldDB" id="A0A7C4H583"/>
<name>A0A7C4H583_9CREN</name>
<comment type="caution">
    <text evidence="2">The sequence shown here is derived from an EMBL/GenBank/DDBJ whole genome shotgun (WGS) entry which is preliminary data.</text>
</comment>
<feature type="transmembrane region" description="Helical" evidence="1">
    <location>
        <begin position="25"/>
        <end position="48"/>
    </location>
</feature>
<reference evidence="2" key="1">
    <citation type="journal article" date="2020" name="mSystems">
        <title>Genome- and Community-Level Interaction Insights into Carbon Utilization and Element Cycling Functions of Hydrothermarchaeota in Hydrothermal Sediment.</title>
        <authorList>
            <person name="Zhou Z."/>
            <person name="Liu Y."/>
            <person name="Xu W."/>
            <person name="Pan J."/>
            <person name="Luo Z.H."/>
            <person name="Li M."/>
        </authorList>
    </citation>
    <scope>NUCLEOTIDE SEQUENCE [LARGE SCALE GENOMIC DNA]</scope>
    <source>
        <strain evidence="2">SpSt-658</strain>
    </source>
</reference>
<gene>
    <name evidence="2" type="ORF">ENU31_04420</name>
</gene>
<keyword evidence="1" id="KW-0472">Membrane</keyword>
<organism evidence="2">
    <name type="scientific">Ignisphaera aggregans</name>
    <dbReference type="NCBI Taxonomy" id="334771"/>
    <lineage>
        <taxon>Archaea</taxon>
        <taxon>Thermoproteota</taxon>
        <taxon>Thermoprotei</taxon>
        <taxon>Desulfurococcales</taxon>
        <taxon>Desulfurococcaceae</taxon>
        <taxon>Ignisphaera</taxon>
    </lineage>
</organism>
<evidence type="ECO:0000256" key="1">
    <source>
        <dbReference type="SAM" id="Phobius"/>
    </source>
</evidence>